<dbReference type="PANTHER" id="PTHR13812:SF19">
    <property type="entry name" value="KETIMINE REDUCTASE MU-CRYSTALLIN"/>
    <property type="match status" value="1"/>
</dbReference>
<name>A0ABR3XLE7_9EURO</name>
<dbReference type="Pfam" id="PF02423">
    <property type="entry name" value="OCD_Mu_crystall"/>
    <property type="match status" value="1"/>
</dbReference>
<keyword evidence="3" id="KW-1185">Reference proteome</keyword>
<dbReference type="Gene3D" id="3.40.50.720">
    <property type="entry name" value="NAD(P)-binding Rossmann-like Domain"/>
    <property type="match status" value="1"/>
</dbReference>
<protein>
    <recommendedName>
        <fullName evidence="4">Ornithine cyclodeaminase</fullName>
    </recommendedName>
</protein>
<evidence type="ECO:0000256" key="1">
    <source>
        <dbReference type="ARBA" id="ARBA00008903"/>
    </source>
</evidence>
<comment type="similarity">
    <text evidence="1">Belongs to the ornithine cyclodeaminase/mu-crystallin family.</text>
</comment>
<evidence type="ECO:0008006" key="4">
    <source>
        <dbReference type="Google" id="ProtNLM"/>
    </source>
</evidence>
<dbReference type="InterPro" id="IPR003462">
    <property type="entry name" value="ODC_Mu_crystall"/>
</dbReference>
<dbReference type="InterPro" id="IPR023401">
    <property type="entry name" value="ODC_N"/>
</dbReference>
<organism evidence="2 3">
    <name type="scientific">Paecilomyces lecythidis</name>
    <dbReference type="NCBI Taxonomy" id="3004212"/>
    <lineage>
        <taxon>Eukaryota</taxon>
        <taxon>Fungi</taxon>
        <taxon>Dikarya</taxon>
        <taxon>Ascomycota</taxon>
        <taxon>Pezizomycotina</taxon>
        <taxon>Eurotiomycetes</taxon>
        <taxon>Eurotiomycetidae</taxon>
        <taxon>Eurotiales</taxon>
        <taxon>Thermoascaceae</taxon>
        <taxon>Paecilomyces</taxon>
    </lineage>
</organism>
<proteinExistence type="inferred from homology"/>
<evidence type="ECO:0000313" key="3">
    <source>
        <dbReference type="Proteomes" id="UP001583193"/>
    </source>
</evidence>
<reference evidence="2 3" key="1">
    <citation type="journal article" date="2024" name="IMA Fungus">
        <title>IMA Genome - F19 : A genome assembly and annotation guide to empower mycologists, including annotated draft genome sequences of Ceratocystis pirilliformis, Diaporthe australafricana, Fusarium ophioides, Paecilomyces lecythidis, and Sporothrix stenoceras.</title>
        <authorList>
            <person name="Aylward J."/>
            <person name="Wilson A.M."/>
            <person name="Visagie C.M."/>
            <person name="Spraker J."/>
            <person name="Barnes I."/>
            <person name="Buitendag C."/>
            <person name="Ceriani C."/>
            <person name="Del Mar Angel L."/>
            <person name="du Plessis D."/>
            <person name="Fuchs T."/>
            <person name="Gasser K."/>
            <person name="Kramer D."/>
            <person name="Li W."/>
            <person name="Munsamy K."/>
            <person name="Piso A."/>
            <person name="Price J.L."/>
            <person name="Sonnekus B."/>
            <person name="Thomas C."/>
            <person name="van der Nest A."/>
            <person name="van Dijk A."/>
            <person name="van Heerden A."/>
            <person name="van Vuuren N."/>
            <person name="Yilmaz N."/>
            <person name="Duong T.A."/>
            <person name="van der Merwe N.A."/>
            <person name="Wingfield M.J."/>
            <person name="Wingfield B.D."/>
        </authorList>
    </citation>
    <scope>NUCLEOTIDE SEQUENCE [LARGE SCALE GENOMIC DNA]</scope>
    <source>
        <strain evidence="2 3">CMW 18167</strain>
    </source>
</reference>
<dbReference type="InterPro" id="IPR036291">
    <property type="entry name" value="NAD(P)-bd_dom_sf"/>
</dbReference>
<evidence type="ECO:0000313" key="2">
    <source>
        <dbReference type="EMBL" id="KAL1876811.1"/>
    </source>
</evidence>
<dbReference type="PANTHER" id="PTHR13812">
    <property type="entry name" value="KETIMINE REDUCTASE MU-CRYSTALLIN"/>
    <property type="match status" value="1"/>
</dbReference>
<comment type="caution">
    <text evidence="2">The sequence shown here is derived from an EMBL/GenBank/DDBJ whole genome shotgun (WGS) entry which is preliminary data.</text>
</comment>
<dbReference type="SUPFAM" id="SSF51735">
    <property type="entry name" value="NAD(P)-binding Rossmann-fold domains"/>
    <property type="match status" value="1"/>
</dbReference>
<dbReference type="Gene3D" id="3.30.1780.10">
    <property type="entry name" value="ornithine cyclodeaminase, domain 1"/>
    <property type="match status" value="1"/>
</dbReference>
<accession>A0ABR3XLE7</accession>
<dbReference type="Proteomes" id="UP001583193">
    <property type="component" value="Unassembled WGS sequence"/>
</dbReference>
<dbReference type="EMBL" id="JAVDPF010000015">
    <property type="protein sequence ID" value="KAL1876811.1"/>
    <property type="molecule type" value="Genomic_DNA"/>
</dbReference>
<sequence>MESCTVLGDKAVQDILISLSRDEIYEFLNTLATSLLQFSTSDERSFQPEPAVVTRPNGVKTLFRAFTSPDYVGTKIIVDPSLSIARTDSSRENTTNANKPSLHGLLILCDKDGLPRGIIDADEITAYRTSLSVMIPFVWRERAAKIVVFGAGKQALWHIRLALALRGDEIKHITIVNRSPERSRSLVSQIREENHSRWKSSAQLDALEPTNSEFQKQLEDVLATVDAVFCTTPSKSPLFPARYLQRLVSEDGGCYVSSIGSWQPSMIELDPELLRDATTSSSGYNPRGGTGGAVIVDDREVAQTSSGEVIKSRLKPEQLVEVGEVIGLKEGHSNNEPLKNWLGKGFIIYKSVGVSVTDLAASMAILSLASRRGKGLSVQDF</sequence>
<gene>
    <name evidence="2" type="ORF">Plec18167_005221</name>
</gene>